<dbReference type="EMBL" id="JACHEF010000005">
    <property type="protein sequence ID" value="MBB6412368.1"/>
    <property type="molecule type" value="Genomic_DNA"/>
</dbReference>
<organism evidence="1 2">
    <name type="scientific">Mesorhizobium sangaii</name>
    <dbReference type="NCBI Taxonomy" id="505389"/>
    <lineage>
        <taxon>Bacteria</taxon>
        <taxon>Pseudomonadati</taxon>
        <taxon>Pseudomonadota</taxon>
        <taxon>Alphaproteobacteria</taxon>
        <taxon>Hyphomicrobiales</taxon>
        <taxon>Phyllobacteriaceae</taxon>
        <taxon>Mesorhizobium</taxon>
    </lineage>
</organism>
<dbReference type="RefSeq" id="WP_184875285.1">
    <property type="nucleotide sequence ID" value="NZ_JACHEF010000005.1"/>
</dbReference>
<sequence>MSAIKPQGGFFERQAKANETRHGAGSIKPTLCESAQAGLEIDGRAAKVGQARESFTAYVQSLNESPRGWFGYRIVQRNTKNLPSRNTCVSEREILIKTGRCLAFLAIFSRSSTPSLSCPNPPVWVDWRESQLGNRKV</sequence>
<name>A0A841PIB0_9HYPH</name>
<accession>A0A841PIB0</accession>
<dbReference type="AlphaFoldDB" id="A0A841PIB0"/>
<evidence type="ECO:0000313" key="2">
    <source>
        <dbReference type="Proteomes" id="UP000556329"/>
    </source>
</evidence>
<dbReference type="Proteomes" id="UP000556329">
    <property type="component" value="Unassembled WGS sequence"/>
</dbReference>
<proteinExistence type="predicted"/>
<evidence type="ECO:0000313" key="1">
    <source>
        <dbReference type="EMBL" id="MBB6412368.1"/>
    </source>
</evidence>
<comment type="caution">
    <text evidence="1">The sequence shown here is derived from an EMBL/GenBank/DDBJ whole genome shotgun (WGS) entry which is preliminary data.</text>
</comment>
<protein>
    <submittedName>
        <fullName evidence="1">Uncharacterized protein</fullName>
    </submittedName>
</protein>
<reference evidence="1 2" key="1">
    <citation type="submission" date="2020-08" db="EMBL/GenBank/DDBJ databases">
        <title>Genomic Encyclopedia of Type Strains, Phase IV (KMG-IV): sequencing the most valuable type-strain genomes for metagenomic binning, comparative biology and taxonomic classification.</title>
        <authorList>
            <person name="Goeker M."/>
        </authorList>
    </citation>
    <scope>NUCLEOTIDE SEQUENCE [LARGE SCALE GENOMIC DNA]</scope>
    <source>
        <strain evidence="1 2">DSM 100039</strain>
    </source>
</reference>
<gene>
    <name evidence="1" type="ORF">HNQ71_005058</name>
</gene>
<keyword evidence="2" id="KW-1185">Reference proteome</keyword>